<evidence type="ECO:0000256" key="2">
    <source>
        <dbReference type="ARBA" id="ARBA00009387"/>
    </source>
</evidence>
<protein>
    <submittedName>
        <fullName evidence="6">Murein transglycosylase</fullName>
    </submittedName>
</protein>
<keyword evidence="4" id="KW-0732">Signal</keyword>
<dbReference type="InterPro" id="IPR023346">
    <property type="entry name" value="Lysozyme-like_dom_sf"/>
</dbReference>
<dbReference type="EMBL" id="LUTU01000008">
    <property type="protein sequence ID" value="OAJ67360.1"/>
    <property type="molecule type" value="Genomic_DNA"/>
</dbReference>
<evidence type="ECO:0000256" key="3">
    <source>
        <dbReference type="SAM" id="MobiDB-lite"/>
    </source>
</evidence>
<evidence type="ECO:0000256" key="1">
    <source>
        <dbReference type="ARBA" id="ARBA00007734"/>
    </source>
</evidence>
<dbReference type="PATRIC" id="fig|38307.3.peg.2018"/>
<sequence length="413" mass="43649">MTRRKRPLVLYAGSLCLTGILLAGCASQPSPYNRYYAANGAYKAPGTASDPWGPYIQQAASRFSIPEAWIRAVIHQESGGHQYLNGQPITSSAGAMGLMQLMPQTYAEMQDRFGLGSDPYEPHDNIMAGTGYIKILSRKYGAPAFLAAYNAGPQRLEDYLYQGRALPNETVNYIASITPHLGTQIAMTGPLAAYASSQQLNASPMEVAEAPDTSTQLAMAQPSGQYGSTQQSVQKAWSRRHITSVPSDTMPPELPPLGPCDPDAAYDPSMACTPVSAPNRQLEAPAATVEQSTVASTLLPPAPVIPTPPRTSHSSASLTPTAVSYRAPGSYGDWGIQVGAFANPGQARFAANMARQSAFSPLQASQIQVQPTLSHGTRFYRARLAGISRAGAASACSSLTAQGMACMAVPPGH</sequence>
<accession>A0A1B6VJG9</accession>
<dbReference type="PANTHER" id="PTHR37423">
    <property type="entry name" value="SOLUBLE LYTIC MUREIN TRANSGLYCOSYLASE-RELATED"/>
    <property type="match status" value="1"/>
</dbReference>
<dbReference type="AlphaFoldDB" id="A0A1B6VJG9"/>
<dbReference type="InterPro" id="IPR036680">
    <property type="entry name" value="SPOR-like_sf"/>
</dbReference>
<dbReference type="PROSITE" id="PS51724">
    <property type="entry name" value="SPOR"/>
    <property type="match status" value="1"/>
</dbReference>
<comment type="similarity">
    <text evidence="2">Belongs to the virb1 family.</text>
</comment>
<dbReference type="InterPro" id="IPR007730">
    <property type="entry name" value="SPOR-like_dom"/>
</dbReference>
<dbReference type="InterPro" id="IPR008258">
    <property type="entry name" value="Transglycosylase_SLT_dom_1"/>
</dbReference>
<evidence type="ECO:0000313" key="7">
    <source>
        <dbReference type="Proteomes" id="UP000077786"/>
    </source>
</evidence>
<dbReference type="PANTHER" id="PTHR37423:SF2">
    <property type="entry name" value="MEMBRANE-BOUND LYTIC MUREIN TRANSGLYCOSYLASE C"/>
    <property type="match status" value="1"/>
</dbReference>
<feature type="domain" description="SPOR" evidence="5">
    <location>
        <begin position="328"/>
        <end position="413"/>
    </location>
</feature>
<dbReference type="PROSITE" id="PS51257">
    <property type="entry name" value="PROKAR_LIPOPROTEIN"/>
    <property type="match status" value="1"/>
</dbReference>
<dbReference type="Proteomes" id="UP000077786">
    <property type="component" value="Unassembled WGS sequence"/>
</dbReference>
<dbReference type="Pfam" id="PF01464">
    <property type="entry name" value="SLT"/>
    <property type="match status" value="1"/>
</dbReference>
<feature type="chain" id="PRO_5008590019" evidence="4">
    <location>
        <begin position="24"/>
        <end position="413"/>
    </location>
</feature>
<dbReference type="OrthoDB" id="9801695at2"/>
<evidence type="ECO:0000256" key="4">
    <source>
        <dbReference type="SAM" id="SignalP"/>
    </source>
</evidence>
<feature type="signal peptide" evidence="4">
    <location>
        <begin position="1"/>
        <end position="23"/>
    </location>
</feature>
<dbReference type="GO" id="GO:0042834">
    <property type="term" value="F:peptidoglycan binding"/>
    <property type="evidence" value="ECO:0007669"/>
    <property type="project" value="InterPro"/>
</dbReference>
<comment type="caution">
    <text evidence="6">The sequence shown here is derived from an EMBL/GenBank/DDBJ whole genome shotgun (WGS) entry which is preliminary data.</text>
</comment>
<dbReference type="RefSeq" id="WP_064274665.1">
    <property type="nucleotide sequence ID" value="NZ_LUTU01000008.1"/>
</dbReference>
<proteinExistence type="inferred from homology"/>
<evidence type="ECO:0000259" key="5">
    <source>
        <dbReference type="PROSITE" id="PS51724"/>
    </source>
</evidence>
<reference evidence="6 7" key="1">
    <citation type="submission" date="2016-03" db="EMBL/GenBank/DDBJ databases">
        <title>Draft genome sequence of Gluconobacter cerinus strain CECT 9110.</title>
        <authorList>
            <person name="Sainz F."/>
            <person name="Mas A."/>
            <person name="Torija M.J."/>
        </authorList>
    </citation>
    <scope>NUCLEOTIDE SEQUENCE [LARGE SCALE GENOMIC DNA]</scope>
    <source>
        <strain evidence="6 7">CECT 9110</strain>
    </source>
</reference>
<evidence type="ECO:0000313" key="6">
    <source>
        <dbReference type="EMBL" id="OAJ67360.1"/>
    </source>
</evidence>
<comment type="similarity">
    <text evidence="1">Belongs to the transglycosylase Slt family.</text>
</comment>
<organism evidence="6 7">
    <name type="scientific">Gluconobacter cerinus</name>
    <dbReference type="NCBI Taxonomy" id="38307"/>
    <lineage>
        <taxon>Bacteria</taxon>
        <taxon>Pseudomonadati</taxon>
        <taxon>Pseudomonadota</taxon>
        <taxon>Alphaproteobacteria</taxon>
        <taxon>Acetobacterales</taxon>
        <taxon>Acetobacteraceae</taxon>
        <taxon>Gluconobacter</taxon>
    </lineage>
</organism>
<dbReference type="CDD" id="cd00254">
    <property type="entry name" value="LT-like"/>
    <property type="match status" value="1"/>
</dbReference>
<feature type="region of interest" description="Disordered" evidence="3">
    <location>
        <begin position="220"/>
        <end position="239"/>
    </location>
</feature>
<dbReference type="Pfam" id="PF05036">
    <property type="entry name" value="SPOR"/>
    <property type="match status" value="1"/>
</dbReference>
<dbReference type="Gene3D" id="3.30.70.1070">
    <property type="entry name" value="Sporulation related repeat"/>
    <property type="match status" value="1"/>
</dbReference>
<dbReference type="Gene3D" id="1.10.530.10">
    <property type="match status" value="1"/>
</dbReference>
<dbReference type="SUPFAM" id="SSF53955">
    <property type="entry name" value="Lysozyme-like"/>
    <property type="match status" value="1"/>
</dbReference>
<name>A0A1B6VJG9_9PROT</name>
<gene>
    <name evidence="6" type="ORF">A0123_01959</name>
</gene>
<feature type="compositionally biased region" description="Polar residues" evidence="3">
    <location>
        <begin position="220"/>
        <end position="235"/>
    </location>
</feature>